<evidence type="ECO:0000256" key="3">
    <source>
        <dbReference type="PROSITE-ProRule" id="PRU00176"/>
    </source>
</evidence>
<evidence type="ECO:0000259" key="5">
    <source>
        <dbReference type="PROSITE" id="PS50102"/>
    </source>
</evidence>
<evidence type="ECO:0000256" key="2">
    <source>
        <dbReference type="ARBA" id="ARBA00023242"/>
    </source>
</evidence>
<dbReference type="SUPFAM" id="SSF54928">
    <property type="entry name" value="RNA-binding domain, RBD"/>
    <property type="match status" value="1"/>
</dbReference>
<evidence type="ECO:0000256" key="1">
    <source>
        <dbReference type="ARBA" id="ARBA00004123"/>
    </source>
</evidence>
<comment type="caution">
    <text evidence="6">The sequence shown here is derived from an EMBL/GenBank/DDBJ whole genome shotgun (WGS) entry which is preliminary data.</text>
</comment>
<reference evidence="6 7" key="1">
    <citation type="journal article" date="2024" name="Nat. Commun.">
        <title>Phylogenomics reveals the evolutionary origins of lichenization in chlorophyte algae.</title>
        <authorList>
            <person name="Puginier C."/>
            <person name="Libourel C."/>
            <person name="Otte J."/>
            <person name="Skaloud P."/>
            <person name="Haon M."/>
            <person name="Grisel S."/>
            <person name="Petersen M."/>
            <person name="Berrin J.G."/>
            <person name="Delaux P.M."/>
            <person name="Dal Grande F."/>
            <person name="Keller J."/>
        </authorList>
    </citation>
    <scope>NUCLEOTIDE SEQUENCE [LARGE SCALE GENOMIC DNA]</scope>
    <source>
        <strain evidence="6 7">SAG 245.80</strain>
    </source>
</reference>
<dbReference type="CDD" id="cd12398">
    <property type="entry name" value="RRM_CSTF2_RNA15_like"/>
    <property type="match status" value="1"/>
</dbReference>
<evidence type="ECO:0000256" key="4">
    <source>
        <dbReference type="SAM" id="MobiDB-lite"/>
    </source>
</evidence>
<dbReference type="EMBL" id="JALJOU010000006">
    <property type="protein sequence ID" value="KAK9843448.1"/>
    <property type="molecule type" value="Genomic_DNA"/>
</dbReference>
<organism evidence="6 7">
    <name type="scientific">Elliptochloris bilobata</name>
    <dbReference type="NCBI Taxonomy" id="381761"/>
    <lineage>
        <taxon>Eukaryota</taxon>
        <taxon>Viridiplantae</taxon>
        <taxon>Chlorophyta</taxon>
        <taxon>core chlorophytes</taxon>
        <taxon>Trebouxiophyceae</taxon>
        <taxon>Trebouxiophyceae incertae sedis</taxon>
        <taxon>Elliptochloris clade</taxon>
        <taxon>Elliptochloris</taxon>
    </lineage>
</organism>
<dbReference type="PANTHER" id="PTHR45735:SF2">
    <property type="entry name" value="CLEAVAGE STIMULATION FACTOR SUBUNIT 2"/>
    <property type="match status" value="1"/>
</dbReference>
<comment type="subcellular location">
    <subcellularLocation>
        <location evidence="1">Nucleus</location>
    </subcellularLocation>
</comment>
<dbReference type="Proteomes" id="UP001445335">
    <property type="component" value="Unassembled WGS sequence"/>
</dbReference>
<protein>
    <recommendedName>
        <fullName evidence="5">RRM domain-containing protein</fullName>
    </recommendedName>
</protein>
<dbReference type="PANTHER" id="PTHR45735">
    <property type="entry name" value="CLEAVAGE STIMULATION FACTOR SUBUNIT 2"/>
    <property type="match status" value="1"/>
</dbReference>
<evidence type="ECO:0000313" key="6">
    <source>
        <dbReference type="EMBL" id="KAK9843448.1"/>
    </source>
</evidence>
<dbReference type="GO" id="GO:0031124">
    <property type="term" value="P:mRNA 3'-end processing"/>
    <property type="evidence" value="ECO:0007669"/>
    <property type="project" value="InterPro"/>
</dbReference>
<dbReference type="GO" id="GO:0005847">
    <property type="term" value="C:mRNA cleavage and polyadenylation specificity factor complex"/>
    <property type="evidence" value="ECO:0007669"/>
    <property type="project" value="TreeGrafter"/>
</dbReference>
<feature type="region of interest" description="Disordered" evidence="4">
    <location>
        <begin position="83"/>
        <end position="114"/>
    </location>
</feature>
<accession>A0AAW1SCP9</accession>
<dbReference type="AlphaFoldDB" id="A0AAW1SCP9"/>
<dbReference type="Pfam" id="PF14304">
    <property type="entry name" value="CSTF_C"/>
    <property type="match status" value="1"/>
</dbReference>
<dbReference type="InterPro" id="IPR000504">
    <property type="entry name" value="RRM_dom"/>
</dbReference>
<gene>
    <name evidence="6" type="ORF">WJX81_003041</name>
</gene>
<dbReference type="InterPro" id="IPR026896">
    <property type="entry name" value="CSTF_C"/>
</dbReference>
<name>A0AAW1SCP9_9CHLO</name>
<dbReference type="Gene3D" id="1.10.20.70">
    <property type="entry name" value="Transcription termination and cleavage factor, C-terminal domain"/>
    <property type="match status" value="1"/>
</dbReference>
<keyword evidence="2" id="KW-0539">Nucleus</keyword>
<keyword evidence="3" id="KW-0694">RNA-binding</keyword>
<feature type="domain" description="RRM" evidence="5">
    <location>
        <begin position="8"/>
        <end position="86"/>
    </location>
</feature>
<dbReference type="InterPro" id="IPR038192">
    <property type="entry name" value="CSTF_C_sf"/>
</dbReference>
<keyword evidence="7" id="KW-1185">Reference proteome</keyword>
<dbReference type="GO" id="GO:0003729">
    <property type="term" value="F:mRNA binding"/>
    <property type="evidence" value="ECO:0007669"/>
    <property type="project" value="TreeGrafter"/>
</dbReference>
<evidence type="ECO:0000313" key="7">
    <source>
        <dbReference type="Proteomes" id="UP001445335"/>
    </source>
</evidence>
<dbReference type="InterPro" id="IPR012677">
    <property type="entry name" value="Nucleotide-bd_a/b_plait_sf"/>
</dbReference>
<dbReference type="InterPro" id="IPR035979">
    <property type="entry name" value="RBD_domain_sf"/>
</dbReference>
<dbReference type="SMART" id="SM00360">
    <property type="entry name" value="RRM"/>
    <property type="match status" value="1"/>
</dbReference>
<sequence length="218" mass="23219">MSERPPTTTCFVGNVAYGVTEEQLRELFREVGPVKSFRLVTDRDTGKPKGYGFCEFHDLPTSQSAQRNLNGHEVGGRALRVDFADDSTKPGARSADGSGRQYDGARDRGPPPRPKVAAVGMDTAVAAGQHLTNIVGGAPPVPGGGSDQISAALAIKSRAELYEAQPAPAQPAVDPSQQQALLQQVMQLTAEQVASLPPAQRAQVEALQQHMRAQGHRF</sequence>
<dbReference type="PROSITE" id="PS50102">
    <property type="entry name" value="RRM"/>
    <property type="match status" value="1"/>
</dbReference>
<dbReference type="Pfam" id="PF00076">
    <property type="entry name" value="RRM_1"/>
    <property type="match status" value="1"/>
</dbReference>
<proteinExistence type="predicted"/>
<dbReference type="Gene3D" id="3.30.70.330">
    <property type="match status" value="1"/>
</dbReference>